<dbReference type="EMBL" id="CCEJ010000003">
    <property type="protein sequence ID" value="CDR33288.1"/>
    <property type="molecule type" value="Genomic_DNA"/>
</dbReference>
<gene>
    <name evidence="1" type="ORF">CSEC_0451</name>
</gene>
<reference evidence="1" key="1">
    <citation type="submission" date="2013-12" db="EMBL/GenBank/DDBJ databases">
        <authorList>
            <person name="Linke B."/>
        </authorList>
    </citation>
    <scope>NUCLEOTIDE SEQUENCE [LARGE SCALE GENOMIC DNA]</scope>
    <source>
        <strain evidence="1">CRIB-18</strain>
    </source>
</reference>
<dbReference type="eggNOG" id="ENOG503311T">
    <property type="taxonomic scope" value="Bacteria"/>
</dbReference>
<sequence>MKDKKREKKTPPSNVLNKFSTLDISSFKQEKENLSDGDLQKVLLFLLKELSEKDLEVLGEALTQGDFSLIFRSKNFFSSPLFLKSNSLLIRLPLTTFKDLLKDDESFFLLLKKGAEGEPVQHLISRFSKEQSLELDSYFLKLKELENSIQNIELKSLTREYLQNIKQNLQEAGFPAKKNLFLIEKSLQIAWLSLRSDLVNELSFFKESWIKFLNLALGAPKSKNEKSTGLFLQLDLRLASVFTKIDDSTIESLSDDAPIQEGLAKLSIWHLNDFKEIGLIEEGKDYASQEELTEDTLRSSLFAKIRKKLEKFGLNTVKDLRYNEIYSKPMLKEYIASFKKE</sequence>
<dbReference type="RefSeq" id="WP_041016806.1">
    <property type="nucleotide sequence ID" value="NZ_CCEJ010000003.1"/>
</dbReference>
<protein>
    <submittedName>
        <fullName evidence="1">Uncharacterized protein</fullName>
    </submittedName>
</protein>
<comment type="caution">
    <text evidence="1">The sequence shown here is derived from an EMBL/GenBank/DDBJ whole genome shotgun (WGS) entry which is preliminary data.</text>
</comment>
<accession>A0A090D123</accession>
<dbReference type="AlphaFoldDB" id="A0A090D123"/>
<keyword evidence="2" id="KW-1185">Reference proteome</keyword>
<evidence type="ECO:0000313" key="1">
    <source>
        <dbReference type="EMBL" id="CDR33288.1"/>
    </source>
</evidence>
<proteinExistence type="predicted"/>
<reference evidence="1" key="2">
    <citation type="submission" date="2014-09" db="EMBL/GenBank/DDBJ databases">
        <title>Criblamydia sequanensis harbors a mega-plasmid encoding arsenite resistance.</title>
        <authorList>
            <person name="Bertelli C."/>
            <person name="Goesmann A."/>
            <person name="Greub G."/>
        </authorList>
    </citation>
    <scope>NUCLEOTIDE SEQUENCE [LARGE SCALE GENOMIC DNA]</scope>
    <source>
        <strain evidence="1">CRIB-18</strain>
    </source>
</reference>
<dbReference type="Proteomes" id="UP000031552">
    <property type="component" value="Unassembled WGS sequence"/>
</dbReference>
<organism evidence="1 2">
    <name type="scientific">Candidatus Criblamydia sequanensis CRIB-18</name>
    <dbReference type="NCBI Taxonomy" id="1437425"/>
    <lineage>
        <taxon>Bacteria</taxon>
        <taxon>Pseudomonadati</taxon>
        <taxon>Chlamydiota</taxon>
        <taxon>Chlamydiia</taxon>
        <taxon>Parachlamydiales</taxon>
        <taxon>Candidatus Criblamydiaceae</taxon>
        <taxon>Candidatus Criblamydia</taxon>
    </lineage>
</organism>
<name>A0A090D123_9BACT</name>
<evidence type="ECO:0000313" key="2">
    <source>
        <dbReference type="Proteomes" id="UP000031552"/>
    </source>
</evidence>